<reference evidence="3" key="2">
    <citation type="submission" date="2012-03" db="EMBL/GenBank/DDBJ databases">
        <title>The evolving proteome of a complex extracellular matrix, the Oikopleura house.</title>
        <authorList>
            <person name="Hosp J."/>
            <person name="Sagane Y."/>
            <person name="Danks G."/>
            <person name="Thompson E.M."/>
        </authorList>
    </citation>
    <scope>NUCLEOTIDE SEQUENCE</scope>
</reference>
<dbReference type="PANTHER" id="PTHR46780">
    <property type="entry name" value="PROTEIN EVA-1"/>
    <property type="match status" value="1"/>
</dbReference>
<gene>
    <name evidence="3" type="primary">oik29a</name>
    <name evidence="2" type="ORF">GSOID_T00012938001</name>
</gene>
<evidence type="ECO:0000313" key="4">
    <source>
        <dbReference type="Proteomes" id="UP000001307"/>
    </source>
</evidence>
<feature type="domain" description="SUEL-type lectin" evidence="1">
    <location>
        <begin position="244"/>
        <end position="327"/>
    </location>
</feature>
<dbReference type="EMBL" id="FN653063">
    <property type="protein sequence ID" value="CBY24766.1"/>
    <property type="molecule type" value="Genomic_DNA"/>
</dbReference>
<evidence type="ECO:0000313" key="3">
    <source>
        <dbReference type="EMBL" id="CCG47870.1"/>
    </source>
</evidence>
<dbReference type="InParanoid" id="E4XJZ0"/>
<accession>E4XJZ0</accession>
<evidence type="ECO:0000313" key="2">
    <source>
        <dbReference type="EMBL" id="CBY24766.1"/>
    </source>
</evidence>
<dbReference type="PROSITE" id="PS50228">
    <property type="entry name" value="SUEL_LECTIN"/>
    <property type="match status" value="1"/>
</dbReference>
<dbReference type="AlphaFoldDB" id="E4XJZ0"/>
<dbReference type="OrthoDB" id="1100386at2759"/>
<organism evidence="2">
    <name type="scientific">Oikopleura dioica</name>
    <name type="common">Tunicate</name>
    <dbReference type="NCBI Taxonomy" id="34765"/>
    <lineage>
        <taxon>Eukaryota</taxon>
        <taxon>Metazoa</taxon>
        <taxon>Chordata</taxon>
        <taxon>Tunicata</taxon>
        <taxon>Appendicularia</taxon>
        <taxon>Copelata</taxon>
        <taxon>Oikopleuridae</taxon>
        <taxon>Oikopleura</taxon>
    </lineage>
</organism>
<dbReference type="GO" id="GO:0030246">
    <property type="term" value="F:carbohydrate binding"/>
    <property type="evidence" value="ECO:0007669"/>
    <property type="project" value="InterPro"/>
</dbReference>
<dbReference type="InterPro" id="IPR000922">
    <property type="entry name" value="Lectin_gal-bd_dom"/>
</dbReference>
<dbReference type="InterPro" id="IPR043159">
    <property type="entry name" value="Lectin_gal-bd_sf"/>
</dbReference>
<protein>
    <submittedName>
        <fullName evidence="3">Oikosin 29a</fullName>
    </submittedName>
</protein>
<proteinExistence type="predicted"/>
<dbReference type="CDD" id="cd22823">
    <property type="entry name" value="Gal_Rha_Lectin"/>
    <property type="match status" value="1"/>
</dbReference>
<name>E4XJZ0_OIKDI</name>
<sequence length="339" mass="37726">MKLFSACITLAAAKKGGRNFQGETDELLYSNDASFVTGDFLPDRFPITSKENFEEQIDGHNRFAERYYNNEFDGIKNKARYLKMFGKISDMTVKAVEKCVDWDLFVAPEVDENGAALDRARRAPSGVGPLTGTVTNLAHVVRQLVIPAVVDEADKNTKKCLKQGYKILRKLDRQRLYTLWAYCKYIDMEATPCSWAYEANDGKPWRNLEDGTSAQWDSYTASFHTSMRSDRICDNGDSRFDNKLSCEMGELNIINAWYGRRSSKICKGDNTATSVCNGPGTIVNLRNKVQADCNGQANCVLEATPEYAGRDPCPGSDKYIQVTYECAESEGSGGEGSGN</sequence>
<dbReference type="Proteomes" id="UP000001307">
    <property type="component" value="Unassembled WGS sequence"/>
</dbReference>
<dbReference type="EMBL" id="HE774627">
    <property type="protein sequence ID" value="CCG47870.1"/>
    <property type="molecule type" value="Genomic_DNA"/>
</dbReference>
<keyword evidence="4" id="KW-1185">Reference proteome</keyword>
<reference evidence="2" key="1">
    <citation type="journal article" date="2010" name="Science">
        <title>Plasticity of animal genome architecture unmasked by rapid evolution of a pelagic tunicate.</title>
        <authorList>
            <person name="Denoeud F."/>
            <person name="Henriet S."/>
            <person name="Mungpakdee S."/>
            <person name="Aury J.M."/>
            <person name="Da Silva C."/>
            <person name="Brinkmann H."/>
            <person name="Mikhaleva J."/>
            <person name="Olsen L.C."/>
            <person name="Jubin C."/>
            <person name="Canestro C."/>
            <person name="Bouquet J.M."/>
            <person name="Danks G."/>
            <person name="Poulain J."/>
            <person name="Campsteijn C."/>
            <person name="Adamski M."/>
            <person name="Cross I."/>
            <person name="Yadetie F."/>
            <person name="Muffato M."/>
            <person name="Louis A."/>
            <person name="Butcher S."/>
            <person name="Tsagkogeorga G."/>
            <person name="Konrad A."/>
            <person name="Singh S."/>
            <person name="Jensen M.F."/>
            <person name="Cong E.H."/>
            <person name="Eikeseth-Otteraa H."/>
            <person name="Noel B."/>
            <person name="Anthouard V."/>
            <person name="Porcel B.M."/>
            <person name="Kachouri-Lafond R."/>
            <person name="Nishino A."/>
            <person name="Ugolini M."/>
            <person name="Chourrout P."/>
            <person name="Nishida H."/>
            <person name="Aasland R."/>
            <person name="Huzurbazar S."/>
            <person name="Westhof E."/>
            <person name="Delsuc F."/>
            <person name="Lehrach H."/>
            <person name="Reinhardt R."/>
            <person name="Weissenbach J."/>
            <person name="Roy S.W."/>
            <person name="Artiguenave F."/>
            <person name="Postlethwait J.H."/>
            <person name="Manak J.R."/>
            <person name="Thompson E.M."/>
            <person name="Jaillon O."/>
            <person name="Du Pasquier L."/>
            <person name="Boudinot P."/>
            <person name="Liberles D.A."/>
            <person name="Volff J.N."/>
            <person name="Philippe H."/>
            <person name="Lenhard B."/>
            <person name="Roest Crollius H."/>
            <person name="Wincker P."/>
            <person name="Chourrout D."/>
        </authorList>
    </citation>
    <scope>NUCLEOTIDE SEQUENCE [LARGE SCALE GENOMIC DNA]</scope>
</reference>
<dbReference type="Pfam" id="PF02140">
    <property type="entry name" value="SUEL_Lectin"/>
    <property type="match status" value="1"/>
</dbReference>
<dbReference type="Gene3D" id="2.60.120.740">
    <property type="match status" value="1"/>
</dbReference>
<evidence type="ECO:0000259" key="1">
    <source>
        <dbReference type="PROSITE" id="PS50228"/>
    </source>
</evidence>